<dbReference type="AlphaFoldDB" id="A0A2A5T740"/>
<keyword evidence="2" id="KW-1185">Reference proteome</keyword>
<sequence length="469" mass="51295">MGLAFHSFSSADTAAKVNSWFSNMNYATVTNLGVYEGQSARYATLGGVSTRSHITQPFNFINVQTPKFSAGCGGIDFFAGGFSAINANQFVENLRAIGQNAQSLAFMLAIQIVSPQLSGVMEDINTWAQKLNQMNMNSCQVATSLVGGTMDFFGAKSGNCTVKRMQDFGEDWSTANYACTTGGSIKPTEAFGGDANKIDFVKGNLAWYVLMQDPFFKSDTEFAEVIMNLTGTVIISDAGSSDDAPINFRIIKPAIVGDVQKERFKNIYTALLFGNKATNKLQVYRCSGGASSNPNSCTAMTESLQTIAPSWTGLYSRIETMVASIIDKIYTDTPLLNEEKGLISSTAIPLYRYLSVTAAYFPRGSDVSRLTNDYTKLIAEDILFRSLHAIIERVEQQSAVLKGGISEANRIKDFREDLDGVLRGLSELRKNNESNVEQYSAMQQRIQLYEKALMSRLGSGMITSAMWGQ</sequence>
<dbReference type="InterPro" id="IPR010927">
    <property type="entry name" value="T4SS_TraH"/>
</dbReference>
<comment type="caution">
    <text evidence="1">The sequence shown here is derived from an EMBL/GenBank/DDBJ whole genome shotgun (WGS) entry which is preliminary data.</text>
</comment>
<accession>A0A2A5T740</accession>
<keyword evidence="1" id="KW-0614">Plasmid</keyword>
<evidence type="ECO:0000313" key="1">
    <source>
        <dbReference type="EMBL" id="PCS24029.1"/>
    </source>
</evidence>
<proteinExistence type="predicted"/>
<gene>
    <name evidence="1" type="ORF">BTN49_0302</name>
</gene>
<name>A0A2A5T740_9GAMM</name>
<dbReference type="RefSeq" id="WP_223825623.1">
    <property type="nucleotide sequence ID" value="NZ_CAWNJE010000002.1"/>
</dbReference>
<dbReference type="Proteomes" id="UP000219020">
    <property type="component" value="Plasmid pMJ2"/>
</dbReference>
<reference evidence="2" key="1">
    <citation type="submission" date="2017-04" db="EMBL/GenBank/DDBJ databases">
        <title>Genome evolution of the luminous symbionts of deep sea anglerfish.</title>
        <authorList>
            <person name="Hendry T.A."/>
        </authorList>
    </citation>
    <scope>NUCLEOTIDE SEQUENCE [LARGE SCALE GENOMIC DNA]</scope>
    <source>
        <plasmid evidence="2">pmj2</plasmid>
    </source>
</reference>
<evidence type="ECO:0000313" key="2">
    <source>
        <dbReference type="Proteomes" id="UP000219020"/>
    </source>
</evidence>
<organism evidence="1 2">
    <name type="scientific">Candidatus Enterovibrio escicola</name>
    <dbReference type="NCBI Taxonomy" id="1927127"/>
    <lineage>
        <taxon>Bacteria</taxon>
        <taxon>Pseudomonadati</taxon>
        <taxon>Pseudomonadota</taxon>
        <taxon>Gammaproteobacteria</taxon>
        <taxon>Vibrionales</taxon>
        <taxon>Vibrionaceae</taxon>
        <taxon>Enterovibrio</taxon>
    </lineage>
</organism>
<dbReference type="EMBL" id="NBYY01000007">
    <property type="protein sequence ID" value="PCS24029.1"/>
    <property type="molecule type" value="Genomic_DNA"/>
</dbReference>
<geneLocation type="plasmid" evidence="2">
    <name>pmj2</name>
</geneLocation>
<dbReference type="GeneID" id="66950675"/>
<dbReference type="Pfam" id="PF06122">
    <property type="entry name" value="TraH"/>
    <property type="match status" value="1"/>
</dbReference>
<protein>
    <submittedName>
        <fullName evidence="1">Putative conjugative transfer protein TraH</fullName>
    </submittedName>
</protein>